<gene>
    <name evidence="1" type="ORF">KQX54_021166</name>
</gene>
<evidence type="ECO:0000313" key="2">
    <source>
        <dbReference type="Proteomes" id="UP000826195"/>
    </source>
</evidence>
<accession>A0AAV7I5R7</accession>
<protein>
    <submittedName>
        <fullName evidence="1">Uncharacterized protein</fullName>
    </submittedName>
</protein>
<evidence type="ECO:0000313" key="1">
    <source>
        <dbReference type="EMBL" id="KAH0541149.1"/>
    </source>
</evidence>
<proteinExistence type="predicted"/>
<sequence length="73" mass="8337">MLLIPNNSNAISMNRATDEINSRFNEKENRAAAAYLIEFIKTLGLKTTMGYVESIIYPSVARMTQQHRLFNDV</sequence>
<reference evidence="1 2" key="1">
    <citation type="journal article" date="2021" name="J. Hered.">
        <title>A chromosome-level genome assembly of the parasitoid wasp, Cotesia glomerata (Hymenoptera: Braconidae).</title>
        <authorList>
            <person name="Pinto B.J."/>
            <person name="Weis J.J."/>
            <person name="Gamble T."/>
            <person name="Ode P.J."/>
            <person name="Paul R."/>
            <person name="Zaspel J.M."/>
        </authorList>
    </citation>
    <scope>NUCLEOTIDE SEQUENCE [LARGE SCALE GENOMIC DNA]</scope>
    <source>
        <strain evidence="1">CgM1</strain>
    </source>
</reference>
<dbReference type="Proteomes" id="UP000826195">
    <property type="component" value="Unassembled WGS sequence"/>
</dbReference>
<name>A0AAV7I5R7_COTGL</name>
<keyword evidence="2" id="KW-1185">Reference proteome</keyword>
<organism evidence="1 2">
    <name type="scientific">Cotesia glomerata</name>
    <name type="common">Lepidopteran parasitic wasp</name>
    <name type="synonym">Apanteles glomeratus</name>
    <dbReference type="NCBI Taxonomy" id="32391"/>
    <lineage>
        <taxon>Eukaryota</taxon>
        <taxon>Metazoa</taxon>
        <taxon>Ecdysozoa</taxon>
        <taxon>Arthropoda</taxon>
        <taxon>Hexapoda</taxon>
        <taxon>Insecta</taxon>
        <taxon>Pterygota</taxon>
        <taxon>Neoptera</taxon>
        <taxon>Endopterygota</taxon>
        <taxon>Hymenoptera</taxon>
        <taxon>Apocrita</taxon>
        <taxon>Ichneumonoidea</taxon>
        <taxon>Braconidae</taxon>
        <taxon>Microgastrinae</taxon>
        <taxon>Cotesia</taxon>
    </lineage>
</organism>
<dbReference type="EMBL" id="JAHXZJ010002609">
    <property type="protein sequence ID" value="KAH0541149.1"/>
    <property type="molecule type" value="Genomic_DNA"/>
</dbReference>
<dbReference type="AlphaFoldDB" id="A0AAV7I5R7"/>
<comment type="caution">
    <text evidence="1">The sequence shown here is derived from an EMBL/GenBank/DDBJ whole genome shotgun (WGS) entry which is preliminary data.</text>
</comment>